<organism evidence="1">
    <name type="scientific">marine metagenome</name>
    <dbReference type="NCBI Taxonomy" id="408172"/>
    <lineage>
        <taxon>unclassified sequences</taxon>
        <taxon>metagenomes</taxon>
        <taxon>ecological metagenomes</taxon>
    </lineage>
</organism>
<dbReference type="EMBL" id="UINC01017377">
    <property type="protein sequence ID" value="SVA71951.1"/>
    <property type="molecule type" value="Genomic_DNA"/>
</dbReference>
<gene>
    <name evidence="1" type="ORF">METZ01_LOCUS124805</name>
</gene>
<reference evidence="1" key="1">
    <citation type="submission" date="2018-05" db="EMBL/GenBank/DDBJ databases">
        <authorList>
            <person name="Lanie J.A."/>
            <person name="Ng W.-L."/>
            <person name="Kazmierczak K.M."/>
            <person name="Andrzejewski T.M."/>
            <person name="Davidsen T.M."/>
            <person name="Wayne K.J."/>
            <person name="Tettelin H."/>
            <person name="Glass J.I."/>
            <person name="Rusch D."/>
            <person name="Podicherti R."/>
            <person name="Tsui H.-C.T."/>
            <person name="Winkler M.E."/>
        </authorList>
    </citation>
    <scope>NUCLEOTIDE SEQUENCE</scope>
</reference>
<name>A0A381Y5M3_9ZZZZ</name>
<sequence length="47" mass="5161">MSNKKVLVSGCDNEPGLGHVYAGNWFRSIPFLEVLIYSFSGEITAVN</sequence>
<evidence type="ECO:0000313" key="1">
    <source>
        <dbReference type="EMBL" id="SVA71951.1"/>
    </source>
</evidence>
<proteinExistence type="predicted"/>
<accession>A0A381Y5M3</accession>
<dbReference type="AlphaFoldDB" id="A0A381Y5M3"/>
<feature type="non-terminal residue" evidence="1">
    <location>
        <position position="47"/>
    </location>
</feature>
<protein>
    <submittedName>
        <fullName evidence="1">Uncharacterized protein</fullName>
    </submittedName>
</protein>